<gene>
    <name evidence="1" type="ORF">EPA93_22820</name>
</gene>
<dbReference type="KEGG" id="kbs:EPA93_22820"/>
<reference evidence="1 2" key="1">
    <citation type="submission" date="2019-01" db="EMBL/GenBank/DDBJ databases">
        <title>Ktedonosporobacter rubrisoli SCAWS-G2.</title>
        <authorList>
            <person name="Huang Y."/>
            <person name="Yan B."/>
        </authorList>
    </citation>
    <scope>NUCLEOTIDE SEQUENCE [LARGE SCALE GENOMIC DNA]</scope>
    <source>
        <strain evidence="1 2">SCAWS-G2</strain>
    </source>
</reference>
<organism evidence="1 2">
    <name type="scientific">Ktedonosporobacter rubrisoli</name>
    <dbReference type="NCBI Taxonomy" id="2509675"/>
    <lineage>
        <taxon>Bacteria</taxon>
        <taxon>Bacillati</taxon>
        <taxon>Chloroflexota</taxon>
        <taxon>Ktedonobacteria</taxon>
        <taxon>Ktedonobacterales</taxon>
        <taxon>Ktedonosporobacteraceae</taxon>
        <taxon>Ktedonosporobacter</taxon>
    </lineage>
</organism>
<dbReference type="AlphaFoldDB" id="A0A4P6JTA4"/>
<sequence length="232" mass="26557">MSEILYTGLLAPGSLGELIAACDFPGTSLFLLESLPTRVVKKRDERLNLLRFAQYDKEIPFAKFTAGRIFTPDAELRWERQEKEEFRVVYCGLDQRQAVLAAHGLEDTFAAQGKHSTETKDSAKTLEARYDAKTKDYYLFGERLRSETLKEMGPGLQEGDYAELRIPRVLRYPLTEEELHEGKRYVIVSIREYRNKESGQIELFRLQGIRTWDRKKSGVQLSMTPGEIAGGL</sequence>
<evidence type="ECO:0000313" key="1">
    <source>
        <dbReference type="EMBL" id="QBD78664.1"/>
    </source>
</evidence>
<dbReference type="RefSeq" id="WP_129889717.1">
    <property type="nucleotide sequence ID" value="NZ_CP035758.1"/>
</dbReference>
<accession>A0A4P6JTA4</accession>
<protein>
    <submittedName>
        <fullName evidence="1">Uncharacterized protein</fullName>
    </submittedName>
</protein>
<dbReference type="OrthoDB" id="165087at2"/>
<evidence type="ECO:0000313" key="2">
    <source>
        <dbReference type="Proteomes" id="UP000290365"/>
    </source>
</evidence>
<proteinExistence type="predicted"/>
<dbReference type="Proteomes" id="UP000290365">
    <property type="component" value="Chromosome"/>
</dbReference>
<keyword evidence="2" id="KW-1185">Reference proteome</keyword>
<dbReference type="EMBL" id="CP035758">
    <property type="protein sequence ID" value="QBD78664.1"/>
    <property type="molecule type" value="Genomic_DNA"/>
</dbReference>
<name>A0A4P6JTA4_KTERU</name>